<dbReference type="GO" id="GO:0000287">
    <property type="term" value="F:magnesium ion binding"/>
    <property type="evidence" value="ECO:0007669"/>
    <property type="project" value="InterPro"/>
</dbReference>
<accession>A0AAV8ET57</accession>
<dbReference type="InterPro" id="IPR006073">
    <property type="entry name" value="GTP-bd"/>
</dbReference>
<comment type="similarity">
    <text evidence="1">Belongs to the TRAFAC class OBG-HflX-like GTPase superfamily. OBG GTPase family.</text>
</comment>
<dbReference type="Gene3D" id="3.40.50.300">
    <property type="entry name" value="P-loop containing nucleotide triphosphate hydrolases"/>
    <property type="match status" value="1"/>
</dbReference>
<protein>
    <submittedName>
        <fullName evidence="6">GTPase obg</fullName>
    </submittedName>
</protein>
<feature type="domain" description="OBG-type G" evidence="4">
    <location>
        <begin position="309"/>
        <end position="482"/>
    </location>
</feature>
<reference evidence="6" key="1">
    <citation type="submission" date="2022-08" db="EMBL/GenBank/DDBJ databases">
        <authorList>
            <person name="Marques A."/>
        </authorList>
    </citation>
    <scope>NUCLEOTIDE SEQUENCE</scope>
    <source>
        <strain evidence="6">RhyPub2mFocal</strain>
        <tissue evidence="6">Leaves</tissue>
    </source>
</reference>
<evidence type="ECO:0000313" key="7">
    <source>
        <dbReference type="EMBL" id="KAJ4808169.1"/>
    </source>
</evidence>
<dbReference type="InterPro" id="IPR036726">
    <property type="entry name" value="GTP1_OBG_dom_sf"/>
</dbReference>
<dbReference type="PRINTS" id="PR00326">
    <property type="entry name" value="GTP1OBG"/>
</dbReference>
<organism evidence="6 8">
    <name type="scientific">Rhynchospora pubera</name>
    <dbReference type="NCBI Taxonomy" id="906938"/>
    <lineage>
        <taxon>Eukaryota</taxon>
        <taxon>Viridiplantae</taxon>
        <taxon>Streptophyta</taxon>
        <taxon>Embryophyta</taxon>
        <taxon>Tracheophyta</taxon>
        <taxon>Spermatophyta</taxon>
        <taxon>Magnoliopsida</taxon>
        <taxon>Liliopsida</taxon>
        <taxon>Poales</taxon>
        <taxon>Cyperaceae</taxon>
        <taxon>Cyperoideae</taxon>
        <taxon>Rhynchosporeae</taxon>
        <taxon>Rhynchospora</taxon>
    </lineage>
</organism>
<evidence type="ECO:0000259" key="5">
    <source>
        <dbReference type="PROSITE" id="PS51883"/>
    </source>
</evidence>
<dbReference type="Pfam" id="PF01926">
    <property type="entry name" value="MMR_HSR1"/>
    <property type="match status" value="1"/>
</dbReference>
<evidence type="ECO:0000256" key="1">
    <source>
        <dbReference type="ARBA" id="ARBA00007699"/>
    </source>
</evidence>
<keyword evidence="2" id="KW-0547">Nucleotide-binding</keyword>
<dbReference type="GO" id="GO:0005525">
    <property type="term" value="F:GTP binding"/>
    <property type="evidence" value="ECO:0007669"/>
    <property type="project" value="UniProtKB-KW"/>
</dbReference>
<dbReference type="GO" id="GO:0003924">
    <property type="term" value="F:GTPase activity"/>
    <property type="evidence" value="ECO:0007669"/>
    <property type="project" value="InterPro"/>
</dbReference>
<dbReference type="Proteomes" id="UP001140206">
    <property type="component" value="Chromosome 1"/>
</dbReference>
<keyword evidence="8" id="KW-1185">Reference proteome</keyword>
<dbReference type="AlphaFoldDB" id="A0AAV8ET57"/>
<evidence type="ECO:0000313" key="8">
    <source>
        <dbReference type="Proteomes" id="UP001140206"/>
    </source>
</evidence>
<dbReference type="PROSITE" id="PS51883">
    <property type="entry name" value="OBG"/>
    <property type="match status" value="1"/>
</dbReference>
<dbReference type="InterPro" id="IPR031167">
    <property type="entry name" value="G_OBG"/>
</dbReference>
<sequence length="497" mass="54853">MWSRNLFVRHAHAQLSRLSSSYNNQNNIYNNSTWWSLSRVDFFSDDAPTKKGKATPLQERQMVDRFRIWAKGGEGGNGCCSFRRTRTDWRGKPDGGNGGRGGDVILECSHSVWDFSALQHHVNAKRGGHGISKNQIGTRGSDKVVHVPVGTVIHLVSGETPSFMEDKSASSLDPWDIPINTEEESQRSPEIIPTNTEEKFVRNPKIISNEISNPSEPLLNRGRECSSPEEEIELGQEVEFDETKYSIAELTVPGQRLLIAKGGEGGLGNVFLSKDHKFQDMTDNRIHTGFNTGKPGSETILILELKSIADIGLVGFPNAGKSTLLGALSRAQPAVGDYAFTTLRPNIGNLTYGDFFCVKVADIPGLIKGAHENRGLGHAFLRHIERTSILAYVVDLSANLEGRKGISPWEQLHDLVVELERYKEGLSEKPSLVVANKIDEDGSDLVFEELKKRVSGVNIYPVCAVLGEGVDDVKEGIKRLMDGSEHRNLDLSKIKVD</sequence>
<dbReference type="InterPro" id="IPR045086">
    <property type="entry name" value="OBG_GTPase"/>
</dbReference>
<dbReference type="PANTHER" id="PTHR11702:SF31">
    <property type="entry name" value="MITOCHONDRIAL RIBOSOME-ASSOCIATED GTPASE 2"/>
    <property type="match status" value="1"/>
</dbReference>
<evidence type="ECO:0000256" key="2">
    <source>
        <dbReference type="ARBA" id="ARBA00022741"/>
    </source>
</evidence>
<dbReference type="InterPro" id="IPR014100">
    <property type="entry name" value="GTP-bd_Obg/CgtA"/>
</dbReference>
<dbReference type="PIRSF" id="PIRSF002401">
    <property type="entry name" value="GTP_bd_Obg/CgtA"/>
    <property type="match status" value="1"/>
</dbReference>
<feature type="domain" description="Obg" evidence="5">
    <location>
        <begin position="60"/>
        <end position="308"/>
    </location>
</feature>
<dbReference type="InterPro" id="IPR027417">
    <property type="entry name" value="P-loop_NTPase"/>
</dbReference>
<dbReference type="GO" id="GO:0042254">
    <property type="term" value="P:ribosome biogenesis"/>
    <property type="evidence" value="ECO:0007669"/>
    <property type="project" value="UniProtKB-UniRule"/>
</dbReference>
<dbReference type="SUPFAM" id="SSF82051">
    <property type="entry name" value="Obg GTP-binding protein N-terminal domain"/>
    <property type="match status" value="1"/>
</dbReference>
<dbReference type="EMBL" id="JAMFTS010000001">
    <property type="protein sequence ID" value="KAJ4808169.1"/>
    <property type="molecule type" value="Genomic_DNA"/>
</dbReference>
<name>A0AAV8ET57_9POAL</name>
<dbReference type="PROSITE" id="PS51710">
    <property type="entry name" value="G_OBG"/>
    <property type="match status" value="1"/>
</dbReference>
<dbReference type="EMBL" id="JAMFTS010000003">
    <property type="protein sequence ID" value="KAJ4781733.1"/>
    <property type="molecule type" value="Genomic_DNA"/>
</dbReference>
<keyword evidence="3" id="KW-0342">GTP-binding</keyword>
<dbReference type="Proteomes" id="UP001140206">
    <property type="component" value="Chromosome 3"/>
</dbReference>
<proteinExistence type="inferred from homology"/>
<dbReference type="Gene3D" id="2.70.210.12">
    <property type="entry name" value="GTP1/OBG domain"/>
    <property type="match status" value="1"/>
</dbReference>
<evidence type="ECO:0000256" key="3">
    <source>
        <dbReference type="ARBA" id="ARBA00023134"/>
    </source>
</evidence>
<dbReference type="InterPro" id="IPR006169">
    <property type="entry name" value="GTP1_OBG_dom"/>
</dbReference>
<dbReference type="SUPFAM" id="SSF52540">
    <property type="entry name" value="P-loop containing nucleoside triphosphate hydrolases"/>
    <property type="match status" value="1"/>
</dbReference>
<evidence type="ECO:0000259" key="4">
    <source>
        <dbReference type="PROSITE" id="PS51710"/>
    </source>
</evidence>
<comment type="caution">
    <text evidence="6">The sequence shown here is derived from an EMBL/GenBank/DDBJ whole genome shotgun (WGS) entry which is preliminary data.</text>
</comment>
<dbReference type="PANTHER" id="PTHR11702">
    <property type="entry name" value="DEVELOPMENTALLY REGULATED GTP-BINDING PROTEIN-RELATED"/>
    <property type="match status" value="1"/>
</dbReference>
<evidence type="ECO:0000313" key="6">
    <source>
        <dbReference type="EMBL" id="KAJ4781733.1"/>
    </source>
</evidence>
<dbReference type="CDD" id="cd01898">
    <property type="entry name" value="Obg"/>
    <property type="match status" value="1"/>
</dbReference>
<dbReference type="PROSITE" id="PS51417">
    <property type="entry name" value="ARF"/>
    <property type="match status" value="1"/>
</dbReference>
<dbReference type="GO" id="GO:0005739">
    <property type="term" value="C:mitochondrion"/>
    <property type="evidence" value="ECO:0007669"/>
    <property type="project" value="TreeGrafter"/>
</dbReference>
<gene>
    <name evidence="7" type="ORF">LUZ62_020735</name>
    <name evidence="6" type="ORF">LUZ62_065990</name>
</gene>
<dbReference type="Pfam" id="PF01018">
    <property type="entry name" value="GTP1_OBG"/>
    <property type="match status" value="2"/>
</dbReference>